<feature type="domain" description="GCVT N-terminal" evidence="2">
    <location>
        <begin position="10"/>
        <end position="245"/>
    </location>
</feature>
<dbReference type="InterPro" id="IPR028896">
    <property type="entry name" value="GcvT/YgfZ/DmdA"/>
</dbReference>
<dbReference type="Pfam" id="PF08669">
    <property type="entry name" value="GCV_T_C"/>
    <property type="match status" value="1"/>
</dbReference>
<dbReference type="InterPro" id="IPR013977">
    <property type="entry name" value="GcvT_C"/>
</dbReference>
<dbReference type="PANTHER" id="PTHR43757">
    <property type="entry name" value="AMINOMETHYLTRANSFERASE"/>
    <property type="match status" value="1"/>
</dbReference>
<dbReference type="InterPro" id="IPR027266">
    <property type="entry name" value="TrmE/GcvT-like"/>
</dbReference>
<name>A0A323V2S2_9RHOO</name>
<dbReference type="RefSeq" id="WP_110530012.1">
    <property type="nucleotide sequence ID" value="NZ_QKOE01000032.1"/>
</dbReference>
<evidence type="ECO:0000259" key="2">
    <source>
        <dbReference type="Pfam" id="PF01571"/>
    </source>
</evidence>
<dbReference type="Proteomes" id="UP000248259">
    <property type="component" value="Unassembled WGS sequence"/>
</dbReference>
<evidence type="ECO:0000313" key="4">
    <source>
        <dbReference type="EMBL" id="PZA14438.1"/>
    </source>
</evidence>
<dbReference type="SUPFAM" id="SSF101790">
    <property type="entry name" value="Aminomethyltransferase beta-barrel domain"/>
    <property type="match status" value="1"/>
</dbReference>
<dbReference type="Gene3D" id="3.30.1360.120">
    <property type="entry name" value="Probable tRNA modification gtpase trme, domain 1"/>
    <property type="match status" value="1"/>
</dbReference>
<dbReference type="OrthoDB" id="9774591at2"/>
<proteinExistence type="predicted"/>
<dbReference type="Pfam" id="PF01571">
    <property type="entry name" value="GCV_T"/>
    <property type="match status" value="1"/>
</dbReference>
<feature type="domain" description="Aminomethyltransferase C-terminal" evidence="3">
    <location>
        <begin position="290"/>
        <end position="364"/>
    </location>
</feature>
<evidence type="ECO:0000313" key="5">
    <source>
        <dbReference type="Proteomes" id="UP000248259"/>
    </source>
</evidence>
<evidence type="ECO:0000256" key="1">
    <source>
        <dbReference type="PIRSR" id="PIRSR006487-1"/>
    </source>
</evidence>
<keyword evidence="5" id="KW-1185">Reference proteome</keyword>
<keyword evidence="4" id="KW-0808">Transferase</keyword>
<dbReference type="SUPFAM" id="SSF103025">
    <property type="entry name" value="Folate-binding domain"/>
    <property type="match status" value="1"/>
</dbReference>
<dbReference type="AlphaFoldDB" id="A0A323V2S2"/>
<dbReference type="EMBL" id="QKOE01000032">
    <property type="protein sequence ID" value="PZA14438.1"/>
    <property type="molecule type" value="Genomic_DNA"/>
</dbReference>
<accession>A0A323V2S2</accession>
<protein>
    <submittedName>
        <fullName evidence="4">Aminomethyl transferase family protein</fullName>
    </submittedName>
</protein>
<dbReference type="InterPro" id="IPR006222">
    <property type="entry name" value="GCVT_N"/>
</dbReference>
<sequence>MSSWRQSALADRHRALGSTLADWNGMATAWTYNTDLADEHEAIRTRAGLMDVSGLKKVHLVGPHAEALINHATTRNVGKLYPGKSVYACMLNEAGKFIDDCVIYRNGPNAFMVVHGSGQGHEILTRGAVGRNVAVLFDDDLHDLSLQGPLAVDYLSGHVPGIRELPYFHHLQTRLFGCPVTISRTGYTGERGYEIFCKGVDAPLIWDTIVAEGKALGIMPCSFTALDWLRVESYLLFYPYDNSDMYPMEGEAIGDSLWELGLDFTVSPGKTEFRGAAEHFRLQGRERFKIYGIELDTQDIAQGGDALWDGDTKVGFVTCAMYSRLTGRAMAIARMNPAYAVPGRSLELRGASLRCAATTHSLPFDDPEKLKRTAKG</sequence>
<dbReference type="InterPro" id="IPR029043">
    <property type="entry name" value="GcvT/YgfZ_C"/>
</dbReference>
<gene>
    <name evidence="4" type="ORF">DNK49_21930</name>
</gene>
<organism evidence="4 5">
    <name type="scientific">Parazoarcus communis SWub3 = DSM 12120</name>
    <dbReference type="NCBI Taxonomy" id="1121029"/>
    <lineage>
        <taxon>Bacteria</taxon>
        <taxon>Pseudomonadati</taxon>
        <taxon>Pseudomonadota</taxon>
        <taxon>Betaproteobacteria</taxon>
        <taxon>Rhodocyclales</taxon>
        <taxon>Zoogloeaceae</taxon>
        <taxon>Parazoarcus</taxon>
    </lineage>
</organism>
<comment type="caution">
    <text evidence="4">The sequence shown here is derived from an EMBL/GenBank/DDBJ whole genome shotgun (WGS) entry which is preliminary data.</text>
</comment>
<dbReference type="GO" id="GO:0005829">
    <property type="term" value="C:cytosol"/>
    <property type="evidence" value="ECO:0007669"/>
    <property type="project" value="TreeGrafter"/>
</dbReference>
<dbReference type="GO" id="GO:0016740">
    <property type="term" value="F:transferase activity"/>
    <property type="evidence" value="ECO:0007669"/>
    <property type="project" value="UniProtKB-KW"/>
</dbReference>
<dbReference type="PANTHER" id="PTHR43757:SF2">
    <property type="entry name" value="AMINOMETHYLTRANSFERASE, MITOCHONDRIAL"/>
    <property type="match status" value="1"/>
</dbReference>
<feature type="binding site" evidence="1">
    <location>
        <position position="194"/>
    </location>
    <ligand>
        <name>substrate</name>
    </ligand>
</feature>
<dbReference type="PIRSF" id="PIRSF006487">
    <property type="entry name" value="GcvT"/>
    <property type="match status" value="1"/>
</dbReference>
<evidence type="ECO:0000259" key="3">
    <source>
        <dbReference type="Pfam" id="PF08669"/>
    </source>
</evidence>
<reference evidence="4 5" key="1">
    <citation type="submission" date="2018-06" db="EMBL/GenBank/DDBJ databases">
        <title>Azoarcus communis strain SWub3 genome.</title>
        <authorList>
            <person name="Zorraquino Salvo V."/>
            <person name="Toubiana D."/>
            <person name="Blumwald E."/>
        </authorList>
    </citation>
    <scope>NUCLEOTIDE SEQUENCE [LARGE SCALE GENOMIC DNA]</scope>
    <source>
        <strain evidence="4 5">SWub3</strain>
    </source>
</reference>